<gene>
    <name evidence="1" type="ORF">IAQ69_04770</name>
</gene>
<reference evidence="1 2" key="1">
    <citation type="submission" date="2020-08" db="EMBL/GenBank/DDBJ databases">
        <title>Emergence of ISAba1-mediated novel tet(X) in Acinetobacter variabilis from a chicken farm.</title>
        <authorList>
            <person name="Peng K."/>
            <person name="Li R."/>
        </authorList>
    </citation>
    <scope>NUCLEOTIDE SEQUENCE [LARGE SCALE GENOMIC DNA]</scope>
    <source>
        <strain evidence="1 2">XM9F202-2</strain>
    </source>
</reference>
<organism evidence="1 2">
    <name type="scientific">Acinetobacter variabilis</name>
    <dbReference type="NCBI Taxonomy" id="70346"/>
    <lineage>
        <taxon>Bacteria</taxon>
        <taxon>Pseudomonadati</taxon>
        <taxon>Pseudomonadota</taxon>
        <taxon>Gammaproteobacteria</taxon>
        <taxon>Moraxellales</taxon>
        <taxon>Moraxellaceae</taxon>
        <taxon>Acinetobacter</taxon>
    </lineage>
</organism>
<evidence type="ECO:0000313" key="1">
    <source>
        <dbReference type="EMBL" id="QQN88987.1"/>
    </source>
</evidence>
<evidence type="ECO:0000313" key="2">
    <source>
        <dbReference type="Proteomes" id="UP000596079"/>
    </source>
</evidence>
<dbReference type="RefSeq" id="WP_155858011.1">
    <property type="nucleotide sequence ID" value="NZ_CP060811.1"/>
</dbReference>
<protein>
    <submittedName>
        <fullName evidence="1">Uncharacterized protein</fullName>
    </submittedName>
</protein>
<accession>A0A7T7WL63</accession>
<dbReference type="GeneID" id="58163673"/>
<dbReference type="EMBL" id="CP060811">
    <property type="protein sequence ID" value="QQN88987.1"/>
    <property type="molecule type" value="Genomic_DNA"/>
</dbReference>
<dbReference type="Proteomes" id="UP000596079">
    <property type="component" value="Chromosome"/>
</dbReference>
<sequence length="56" mass="6376">MNADIVTPFKWQVFAKKMQNLKNRQKNKQSNAKRAITNGLELAKSGVFKLAKTKVL</sequence>
<proteinExistence type="predicted"/>
<name>A0A7T7WL63_9GAMM</name>
<dbReference type="AlphaFoldDB" id="A0A7T7WL63"/>